<dbReference type="GeneID" id="65129792"/>
<dbReference type="GO" id="GO:0004180">
    <property type="term" value="F:carboxypeptidase activity"/>
    <property type="evidence" value="ECO:0007669"/>
    <property type="project" value="UniProtKB-KW"/>
</dbReference>
<dbReference type="Proteomes" id="UP000593627">
    <property type="component" value="Segment"/>
</dbReference>
<reference evidence="2 3" key="1">
    <citation type="submission" date="2020-07" db="EMBL/GenBank/DDBJ databases">
        <title>Taxonomic proposal: Crassvirales, a new order of highly abundant and diverse bacterial viruses.</title>
        <authorList>
            <person name="Shkoporov A.N."/>
            <person name="Stockdale S.R."/>
            <person name="Guerin E."/>
            <person name="Ross R.P."/>
            <person name="Hill C."/>
        </authorList>
    </citation>
    <scope>NUCLEOTIDE SEQUENCE [LARGE SCALE GENOMIC DNA]</scope>
</reference>
<dbReference type="KEGG" id="vg:65129792"/>
<accession>A0A7M1RY84</accession>
<evidence type="ECO:0000259" key="1">
    <source>
        <dbReference type="Pfam" id="PF18925"/>
    </source>
</evidence>
<organism evidence="2 3">
    <name type="scientific">uncultured phage cr112_1</name>
    <dbReference type="NCBI Taxonomy" id="2772072"/>
    <lineage>
        <taxon>Viruses</taxon>
        <taxon>Duplodnaviria</taxon>
        <taxon>Heunggongvirae</taxon>
        <taxon>Uroviricota</taxon>
        <taxon>Caudoviricetes</taxon>
        <taxon>Crassvirales</taxon>
        <taxon>Steigviridae</taxon>
        <taxon>Asinivirinae</taxon>
        <taxon>Kehishuvirus</taxon>
        <taxon>Kehishuvirus splanchnicus</taxon>
    </lineage>
</organism>
<evidence type="ECO:0000313" key="3">
    <source>
        <dbReference type="Proteomes" id="UP000593627"/>
    </source>
</evidence>
<name>A0A7M1RY84_9CAUD</name>
<keyword evidence="3" id="KW-1185">Reference proteome</keyword>
<proteinExistence type="predicted"/>
<protein>
    <submittedName>
        <fullName evidence="2">L,D-carboxypeptidase/transpeptidase</fullName>
    </submittedName>
</protein>
<keyword evidence="2" id="KW-0645">Protease</keyword>
<sequence length="161" mass="17888">MLENLFGVMKLKLIRKYKTKNYCIGHLYVNGIYECDTLEDTDRGLTEDSPLSEIQSKKVYGETAIPTGTYKIDMNTVSPKFKDRSWAKFCGGKLPRLIDVPGYSGVLIHVGNKPADTLGCILVGDNKIKGQVINSTSTFQELYSLMLKAKVAGEEITVTIE</sequence>
<dbReference type="Pfam" id="PF18925">
    <property type="entry name" value="DUF5675"/>
    <property type="match status" value="1"/>
</dbReference>
<dbReference type="EMBL" id="MT774388">
    <property type="protein sequence ID" value="QOR59246.1"/>
    <property type="molecule type" value="Genomic_DNA"/>
</dbReference>
<dbReference type="RefSeq" id="YP_010111404.1">
    <property type="nucleotide sequence ID" value="NC_055881.1"/>
</dbReference>
<feature type="domain" description="DUF5675" evidence="1">
    <location>
        <begin position="13"/>
        <end position="146"/>
    </location>
</feature>
<keyword evidence="2" id="KW-0121">Carboxypeptidase</keyword>
<evidence type="ECO:0000313" key="2">
    <source>
        <dbReference type="EMBL" id="QOR59246.1"/>
    </source>
</evidence>
<keyword evidence="2" id="KW-0378">Hydrolase</keyword>
<dbReference type="InterPro" id="IPR043732">
    <property type="entry name" value="DUF5675"/>
</dbReference>